<dbReference type="InterPro" id="IPR041492">
    <property type="entry name" value="HAD_2"/>
</dbReference>
<dbReference type="SUPFAM" id="SSF56784">
    <property type="entry name" value="HAD-like"/>
    <property type="match status" value="1"/>
</dbReference>
<dbReference type="Gene3D" id="3.40.50.1000">
    <property type="entry name" value="HAD superfamily/HAD-like"/>
    <property type="match status" value="1"/>
</dbReference>
<dbReference type="RefSeq" id="WP_190723959.1">
    <property type="nucleotide sequence ID" value="NZ_CP061539.1"/>
</dbReference>
<dbReference type="SFLD" id="SFLDG01129">
    <property type="entry name" value="C1.5:_HAD__Beta-PGM__Phosphata"/>
    <property type="match status" value="1"/>
</dbReference>
<dbReference type="InterPro" id="IPR050155">
    <property type="entry name" value="HAD-like_hydrolase_sf"/>
</dbReference>
<evidence type="ECO:0000313" key="2">
    <source>
        <dbReference type="Proteomes" id="UP000516404"/>
    </source>
</evidence>
<dbReference type="PANTHER" id="PTHR43434">
    <property type="entry name" value="PHOSPHOGLYCOLATE PHOSPHATASE"/>
    <property type="match status" value="1"/>
</dbReference>
<dbReference type="PANTHER" id="PTHR43434:SF20">
    <property type="entry name" value="5'-NUCLEOTIDASE"/>
    <property type="match status" value="1"/>
</dbReference>
<dbReference type="Proteomes" id="UP000516404">
    <property type="component" value="Chromosome"/>
</dbReference>
<dbReference type="KEGG" id="rter:IDM49_06740"/>
<dbReference type="AlphaFoldDB" id="A0A7H2BBC2"/>
<reference evidence="1 2" key="1">
    <citation type="submission" date="2020-09" db="EMBL/GenBank/DDBJ databases">
        <title>Investigation of environmental microbes.</title>
        <authorList>
            <person name="Ou Y."/>
            <person name="Kang Q."/>
        </authorList>
    </citation>
    <scope>NUCLEOTIDE SEQUENCE [LARGE SCALE GENOMIC DNA]</scope>
    <source>
        <strain evidence="1 2">KJZ-14</strain>
    </source>
</reference>
<dbReference type="InterPro" id="IPR023198">
    <property type="entry name" value="PGP-like_dom2"/>
</dbReference>
<dbReference type="EMBL" id="CP061539">
    <property type="protein sequence ID" value="QNV36968.1"/>
    <property type="molecule type" value="Genomic_DNA"/>
</dbReference>
<dbReference type="Pfam" id="PF13419">
    <property type="entry name" value="HAD_2"/>
    <property type="match status" value="1"/>
</dbReference>
<proteinExistence type="predicted"/>
<accession>A0A7H2BBC2</accession>
<dbReference type="InterPro" id="IPR023214">
    <property type="entry name" value="HAD_sf"/>
</dbReference>
<dbReference type="GO" id="GO:0016787">
    <property type="term" value="F:hydrolase activity"/>
    <property type="evidence" value="ECO:0007669"/>
    <property type="project" value="UniProtKB-KW"/>
</dbReference>
<dbReference type="InterPro" id="IPR036412">
    <property type="entry name" value="HAD-like_sf"/>
</dbReference>
<gene>
    <name evidence="1" type="ORF">IDM49_06740</name>
</gene>
<dbReference type="Gene3D" id="1.10.150.240">
    <property type="entry name" value="Putative phosphatase, domain 2"/>
    <property type="match status" value="1"/>
</dbReference>
<name>A0A7H2BBC2_9MICC</name>
<keyword evidence="1" id="KW-0378">Hydrolase</keyword>
<sequence length="226" mass="24806">MVNIVLWDVDGTLLDPAGSITEGIAEALVKNGFERPDEKTLDAFVGPPVNYSLEHFTDVPREKFSDIVATYRAAYKTKGLPQSKLYPGMRETLEKFASLGYIQGVATQKPLHLAEEVVEMFDIAQFFEVVGGARDEHGQKNLEMPSDKPGIIGYVLNALTEKYGQNVSAVMIGDRQYDAVGAATHGIPSIGVSWGFGDEAERLEHFDNVVDTPKQLQVRVAELFAS</sequence>
<organism evidence="1 2">
    <name type="scientific">Rothia terrae</name>
    <dbReference type="NCBI Taxonomy" id="396015"/>
    <lineage>
        <taxon>Bacteria</taxon>
        <taxon>Bacillati</taxon>
        <taxon>Actinomycetota</taxon>
        <taxon>Actinomycetes</taxon>
        <taxon>Micrococcales</taxon>
        <taxon>Micrococcaceae</taxon>
        <taxon>Rothia</taxon>
    </lineage>
</organism>
<protein>
    <submittedName>
        <fullName evidence="1">HAD hydrolase-like protein</fullName>
    </submittedName>
</protein>
<dbReference type="SFLD" id="SFLDS00003">
    <property type="entry name" value="Haloacid_Dehalogenase"/>
    <property type="match status" value="1"/>
</dbReference>
<evidence type="ECO:0000313" key="1">
    <source>
        <dbReference type="EMBL" id="QNV36968.1"/>
    </source>
</evidence>
<keyword evidence="2" id="KW-1185">Reference proteome</keyword>
<dbReference type="GO" id="GO:0005829">
    <property type="term" value="C:cytosol"/>
    <property type="evidence" value="ECO:0007669"/>
    <property type="project" value="TreeGrafter"/>
</dbReference>
<dbReference type="GO" id="GO:0004713">
    <property type="term" value="F:protein tyrosine kinase activity"/>
    <property type="evidence" value="ECO:0007669"/>
    <property type="project" value="TreeGrafter"/>
</dbReference>
<dbReference type="GeneID" id="96623930"/>